<comment type="caution">
    <text evidence="4">The sequence shown here is derived from an EMBL/GenBank/DDBJ whole genome shotgun (WGS) entry which is preliminary data.</text>
</comment>
<keyword evidence="1" id="KW-0479">Metal-binding</keyword>
<dbReference type="AlphaFoldDB" id="A0A540VHV5"/>
<dbReference type="Gene3D" id="2.60.40.420">
    <property type="entry name" value="Cupredoxins - blue copper proteins"/>
    <property type="match status" value="1"/>
</dbReference>
<sequence>MTPLQKGGWHRSDRGERSVFKEKRSTQLGQEGRSEMQTYKIVQTTQLRGLLSLLVASGLLLAACQSAVPASPATSVPTNTPVPSTSTPESIPTAEGQEAQKAEARTVRVSLTEFTIEMPNTVPAGPTLFEVTNEGSFAHNFKIEGQGIEEVFQTTLAPGETRTMQIELPPGEYRVYCPVDGHARRGMDLQLSVSGAAETSQAEATPAPSSEGADEENGSYGGYRY</sequence>
<evidence type="ECO:0000256" key="2">
    <source>
        <dbReference type="SAM" id="MobiDB-lite"/>
    </source>
</evidence>
<dbReference type="Pfam" id="PF13473">
    <property type="entry name" value="Cupredoxin_1"/>
    <property type="match status" value="1"/>
</dbReference>
<dbReference type="OrthoDB" id="7431902at2"/>
<keyword evidence="5" id="KW-1185">Reference proteome</keyword>
<dbReference type="GO" id="GO:0046872">
    <property type="term" value="F:metal ion binding"/>
    <property type="evidence" value="ECO:0007669"/>
    <property type="project" value="UniProtKB-KW"/>
</dbReference>
<reference evidence="4 5" key="1">
    <citation type="submission" date="2019-06" db="EMBL/GenBank/DDBJ databases">
        <title>Genome sequence of Litorilinea aerophila BAA-2444.</title>
        <authorList>
            <person name="Maclea K.S."/>
            <person name="Maurais E.G."/>
            <person name="Iannazzi L.C."/>
        </authorList>
    </citation>
    <scope>NUCLEOTIDE SEQUENCE [LARGE SCALE GENOMIC DNA]</scope>
    <source>
        <strain evidence="4 5">ATCC BAA-2444</strain>
    </source>
</reference>
<dbReference type="RefSeq" id="WP_141609501.1">
    <property type="nucleotide sequence ID" value="NZ_VIGC02000008.1"/>
</dbReference>
<evidence type="ECO:0000259" key="3">
    <source>
        <dbReference type="Pfam" id="PF13473"/>
    </source>
</evidence>
<dbReference type="InterPro" id="IPR033138">
    <property type="entry name" value="Cu_oxidase_CS"/>
</dbReference>
<dbReference type="SUPFAM" id="SSF49503">
    <property type="entry name" value="Cupredoxins"/>
    <property type="match status" value="1"/>
</dbReference>
<dbReference type="InterPro" id="IPR028096">
    <property type="entry name" value="EfeO_Cupredoxin"/>
</dbReference>
<evidence type="ECO:0000313" key="4">
    <source>
        <dbReference type="EMBL" id="TQE96356.1"/>
    </source>
</evidence>
<feature type="region of interest" description="Disordered" evidence="2">
    <location>
        <begin position="193"/>
        <end position="225"/>
    </location>
</feature>
<accession>A0A540VHV5</accession>
<feature type="domain" description="EfeO-type cupredoxin-like" evidence="3">
    <location>
        <begin position="98"/>
        <end position="182"/>
    </location>
</feature>
<dbReference type="EMBL" id="VIGC01000008">
    <property type="protein sequence ID" value="TQE96356.1"/>
    <property type="molecule type" value="Genomic_DNA"/>
</dbReference>
<dbReference type="Proteomes" id="UP000317371">
    <property type="component" value="Unassembled WGS sequence"/>
</dbReference>
<dbReference type="InParanoid" id="A0A540VHV5"/>
<feature type="compositionally biased region" description="Polar residues" evidence="2">
    <location>
        <begin position="193"/>
        <end position="203"/>
    </location>
</feature>
<dbReference type="InterPro" id="IPR008972">
    <property type="entry name" value="Cupredoxin"/>
</dbReference>
<feature type="region of interest" description="Disordered" evidence="2">
    <location>
        <begin position="70"/>
        <end position="103"/>
    </location>
</feature>
<gene>
    <name evidence="4" type="ORF">FKZ61_07640</name>
</gene>
<evidence type="ECO:0000256" key="1">
    <source>
        <dbReference type="ARBA" id="ARBA00022723"/>
    </source>
</evidence>
<evidence type="ECO:0000313" key="5">
    <source>
        <dbReference type="Proteomes" id="UP000317371"/>
    </source>
</evidence>
<protein>
    <recommendedName>
        <fullName evidence="3">EfeO-type cupredoxin-like domain-containing protein</fullName>
    </recommendedName>
</protein>
<organism evidence="4 5">
    <name type="scientific">Litorilinea aerophila</name>
    <dbReference type="NCBI Taxonomy" id="1204385"/>
    <lineage>
        <taxon>Bacteria</taxon>
        <taxon>Bacillati</taxon>
        <taxon>Chloroflexota</taxon>
        <taxon>Caldilineae</taxon>
        <taxon>Caldilineales</taxon>
        <taxon>Caldilineaceae</taxon>
        <taxon>Litorilinea</taxon>
    </lineage>
</organism>
<proteinExistence type="predicted"/>
<feature type="compositionally biased region" description="Low complexity" evidence="2">
    <location>
        <begin position="70"/>
        <end position="94"/>
    </location>
</feature>
<dbReference type="PROSITE" id="PS00079">
    <property type="entry name" value="MULTICOPPER_OXIDASE1"/>
    <property type="match status" value="1"/>
</dbReference>
<feature type="compositionally biased region" description="Basic and acidic residues" evidence="2">
    <location>
        <begin position="10"/>
        <end position="25"/>
    </location>
</feature>
<feature type="region of interest" description="Disordered" evidence="2">
    <location>
        <begin position="1"/>
        <end position="32"/>
    </location>
</feature>
<name>A0A540VHV5_9CHLR</name>